<keyword evidence="1" id="KW-0175">Coiled coil</keyword>
<evidence type="ECO:0000313" key="10">
    <source>
        <dbReference type="EMBL" id="CAF4295606.1"/>
    </source>
</evidence>
<dbReference type="EMBL" id="CAJOBS010000855">
    <property type="protein sequence ID" value="CAF4651725.1"/>
    <property type="molecule type" value="Genomic_DNA"/>
</dbReference>
<dbReference type="Proteomes" id="UP000663862">
    <property type="component" value="Unassembled WGS sequence"/>
</dbReference>
<evidence type="ECO:0000256" key="1">
    <source>
        <dbReference type="SAM" id="Coils"/>
    </source>
</evidence>
<name>A0A820H954_9BILA</name>
<feature type="coiled-coil region" evidence="1">
    <location>
        <begin position="31"/>
        <end position="58"/>
    </location>
</feature>
<evidence type="ECO:0000256" key="2">
    <source>
        <dbReference type="SAM" id="Phobius"/>
    </source>
</evidence>
<dbReference type="OrthoDB" id="10026951at2759"/>
<gene>
    <name evidence="4" type="ORF">FME351_LOCUS911</name>
    <name evidence="7" type="ORF">GRG538_LOCUS29357</name>
    <name evidence="10" type="ORF">HFQ381_LOCUS13209</name>
    <name evidence="6" type="ORF">KIK155_LOCUS7617</name>
    <name evidence="3" type="ORF">LUA448_LOCUS4139</name>
    <name evidence="12" type="ORF">QYT958_LOCUS21703</name>
    <name evidence="5" type="ORF">TIS948_LOCUS26835</name>
    <name evidence="11" type="ORF">TOA249_LOCUS14047</name>
    <name evidence="8" type="ORF">TSG867_LOCUS3501</name>
    <name evidence="9" type="ORF">UJA718_LOCUS12090</name>
</gene>
<dbReference type="Proteomes" id="UP000663872">
    <property type="component" value="Unassembled WGS sequence"/>
</dbReference>
<protein>
    <submittedName>
        <fullName evidence="9">Uncharacterized protein</fullName>
    </submittedName>
</protein>
<dbReference type="EMBL" id="CAJNYU010000023">
    <property type="protein sequence ID" value="CAF3316335.1"/>
    <property type="molecule type" value="Genomic_DNA"/>
</dbReference>
<dbReference type="EMBL" id="CAJOBQ010000104">
    <property type="protein sequence ID" value="CAF4257739.1"/>
    <property type="molecule type" value="Genomic_DNA"/>
</dbReference>
<feature type="transmembrane region" description="Helical" evidence="2">
    <location>
        <begin position="89"/>
        <end position="110"/>
    </location>
</feature>
<dbReference type="Proteomes" id="UP000663869">
    <property type="component" value="Unassembled WGS sequence"/>
</dbReference>
<keyword evidence="13" id="KW-1185">Reference proteome</keyword>
<evidence type="ECO:0000313" key="3">
    <source>
        <dbReference type="EMBL" id="CAF3238502.1"/>
    </source>
</evidence>
<dbReference type="EMBL" id="CAJOBR010004014">
    <property type="protein sequence ID" value="CAF4762462.1"/>
    <property type="molecule type" value="Genomic_DNA"/>
</dbReference>
<evidence type="ECO:0000313" key="7">
    <source>
        <dbReference type="EMBL" id="CAF3716474.1"/>
    </source>
</evidence>
<evidence type="ECO:0000313" key="4">
    <source>
        <dbReference type="EMBL" id="CAF3316335.1"/>
    </source>
</evidence>
<dbReference type="Proteomes" id="UP000663833">
    <property type="component" value="Unassembled WGS sequence"/>
</dbReference>
<dbReference type="EMBL" id="CAJNYD010000253">
    <property type="protein sequence ID" value="CAF3238502.1"/>
    <property type="molecule type" value="Genomic_DNA"/>
</dbReference>
<dbReference type="Proteomes" id="UP000663865">
    <property type="component" value="Unassembled WGS sequence"/>
</dbReference>
<evidence type="ECO:0000313" key="8">
    <source>
        <dbReference type="EMBL" id="CAF4257739.1"/>
    </source>
</evidence>
<evidence type="ECO:0000313" key="5">
    <source>
        <dbReference type="EMBL" id="CAF3391004.1"/>
    </source>
</evidence>
<organism evidence="9 13">
    <name type="scientific">Rotaria socialis</name>
    <dbReference type="NCBI Taxonomy" id="392032"/>
    <lineage>
        <taxon>Eukaryota</taxon>
        <taxon>Metazoa</taxon>
        <taxon>Spiralia</taxon>
        <taxon>Gnathifera</taxon>
        <taxon>Rotifera</taxon>
        <taxon>Eurotatoria</taxon>
        <taxon>Bdelloidea</taxon>
        <taxon>Philodinida</taxon>
        <taxon>Philodinidae</taxon>
        <taxon>Rotaria</taxon>
    </lineage>
</organism>
<accession>A0A820H954</accession>
<evidence type="ECO:0000313" key="12">
    <source>
        <dbReference type="EMBL" id="CAF4762462.1"/>
    </source>
</evidence>
<dbReference type="Proteomes" id="UP000663825">
    <property type="component" value="Unassembled WGS sequence"/>
</dbReference>
<dbReference type="AlphaFoldDB" id="A0A820H954"/>
<dbReference type="Proteomes" id="UP000663851">
    <property type="component" value="Unassembled WGS sequence"/>
</dbReference>
<reference evidence="9" key="1">
    <citation type="submission" date="2021-02" db="EMBL/GenBank/DDBJ databases">
        <authorList>
            <person name="Nowell W R."/>
        </authorList>
    </citation>
    <scope>NUCLEOTIDE SEQUENCE</scope>
</reference>
<evidence type="ECO:0000313" key="11">
    <source>
        <dbReference type="EMBL" id="CAF4651725.1"/>
    </source>
</evidence>
<dbReference type="Proteomes" id="UP000663873">
    <property type="component" value="Unassembled WGS sequence"/>
</dbReference>
<evidence type="ECO:0000313" key="9">
    <source>
        <dbReference type="EMBL" id="CAF4292190.1"/>
    </source>
</evidence>
<dbReference type="EMBL" id="CAJNYT010005153">
    <property type="protein sequence ID" value="CAF3716474.1"/>
    <property type="molecule type" value="Genomic_DNA"/>
</dbReference>
<evidence type="ECO:0000313" key="6">
    <source>
        <dbReference type="EMBL" id="CAF3395556.1"/>
    </source>
</evidence>
<proteinExistence type="predicted"/>
<keyword evidence="2" id="KW-0472">Membrane</keyword>
<keyword evidence="2" id="KW-1133">Transmembrane helix</keyword>
<comment type="caution">
    <text evidence="9">The sequence shown here is derived from an EMBL/GenBank/DDBJ whole genome shotgun (WGS) entry which is preliminary data.</text>
</comment>
<dbReference type="EMBL" id="CAJOBO010000821">
    <property type="protein sequence ID" value="CAF4295606.1"/>
    <property type="molecule type" value="Genomic_DNA"/>
</dbReference>
<dbReference type="EMBL" id="CAJNYV010000945">
    <property type="protein sequence ID" value="CAF3395556.1"/>
    <property type="molecule type" value="Genomic_DNA"/>
</dbReference>
<evidence type="ECO:0000313" key="13">
    <source>
        <dbReference type="Proteomes" id="UP000663873"/>
    </source>
</evidence>
<keyword evidence="2" id="KW-0812">Transmembrane</keyword>
<dbReference type="Proteomes" id="UP000663838">
    <property type="component" value="Unassembled WGS sequence"/>
</dbReference>
<dbReference type="EMBL" id="CAJNXB010004771">
    <property type="protein sequence ID" value="CAF3391004.1"/>
    <property type="molecule type" value="Genomic_DNA"/>
</dbReference>
<dbReference type="Proteomes" id="UP000663848">
    <property type="component" value="Unassembled WGS sequence"/>
</dbReference>
<dbReference type="EMBL" id="CAJOBP010001539">
    <property type="protein sequence ID" value="CAF4292190.1"/>
    <property type="molecule type" value="Genomic_DNA"/>
</dbReference>
<sequence>MCRPKQQEDSQEQIVDHYYQEQQDNALYAIMIEQQTELEQLIQIAENLRNDIIKLHDKEQEIIEHLNLIKTSQTSLFDNIYSFISNKSVLFFVSGIVTGFYIIPTISKLFSSTRA</sequence>